<dbReference type="GO" id="GO:0043161">
    <property type="term" value="P:proteasome-mediated ubiquitin-dependent protein catabolic process"/>
    <property type="evidence" value="ECO:0007669"/>
    <property type="project" value="TreeGrafter"/>
</dbReference>
<accession>A0A194S9Z5</accession>
<dbReference type="PANTHER" id="PTHR10223">
    <property type="entry name" value="26S PROTEASOME NON-ATPASE REGULATORY SUBUNIT 4"/>
    <property type="match status" value="1"/>
</dbReference>
<reference evidence="5 6" key="1">
    <citation type="journal article" date="2015" name="Front. Microbiol.">
        <title>Genome sequence of the plant growth promoting endophytic yeast Rhodotorula graminis WP1.</title>
        <authorList>
            <person name="Firrincieli A."/>
            <person name="Otillar R."/>
            <person name="Salamov A."/>
            <person name="Schmutz J."/>
            <person name="Khan Z."/>
            <person name="Redman R.S."/>
            <person name="Fleck N.D."/>
            <person name="Lindquist E."/>
            <person name="Grigoriev I.V."/>
            <person name="Doty S.L."/>
        </authorList>
    </citation>
    <scope>NUCLEOTIDE SEQUENCE [LARGE SCALE GENOMIC DNA]</scope>
    <source>
        <strain evidence="5 6">WP1</strain>
    </source>
</reference>
<dbReference type="PROSITE" id="PS50330">
    <property type="entry name" value="UIM"/>
    <property type="match status" value="1"/>
</dbReference>
<dbReference type="EMBL" id="KQ474074">
    <property type="protein sequence ID" value="KPV77285.1"/>
    <property type="molecule type" value="Genomic_DNA"/>
</dbReference>
<dbReference type="InterPro" id="IPR003903">
    <property type="entry name" value="UIM_dom"/>
</dbReference>
<dbReference type="Gene3D" id="1.10.287.3990">
    <property type="match status" value="1"/>
</dbReference>
<dbReference type="InterPro" id="IPR027040">
    <property type="entry name" value="PSMD4"/>
</dbReference>
<comment type="similarity">
    <text evidence="1">Belongs to the proteasome subunit S5A family.</text>
</comment>
<feature type="domain" description="VWFA" evidence="4">
    <location>
        <begin position="5"/>
        <end position="183"/>
    </location>
</feature>
<feature type="non-terminal residue" evidence="5">
    <location>
        <position position="233"/>
    </location>
</feature>
<dbReference type="InterPro" id="IPR002035">
    <property type="entry name" value="VWF_A"/>
</dbReference>
<gene>
    <name evidence="5" type="ORF">RHOBADRAFT_9228</name>
</gene>
<evidence type="ECO:0000256" key="1">
    <source>
        <dbReference type="ARBA" id="ARBA00005574"/>
    </source>
</evidence>
<protein>
    <recommendedName>
        <fullName evidence="4">VWFA domain-containing protein</fullName>
    </recommendedName>
</protein>
<evidence type="ECO:0000313" key="6">
    <source>
        <dbReference type="Proteomes" id="UP000053890"/>
    </source>
</evidence>
<dbReference type="SUPFAM" id="SSF53300">
    <property type="entry name" value="vWA-like"/>
    <property type="match status" value="1"/>
</dbReference>
<dbReference type="GeneID" id="28979683"/>
<sequence length="233" mass="24723">MSLEATMIVLDNSAHSLNGDFIPNRLQAQSDCIFTIMGTKINAHPENEVGLMVMAGKGPEVLVTLTQDEGKVMAALHDVKSSGEADLMTGIQVAQLALKHRQNKNQRQRIVVFAGSPLKDSQAALVKLGKKLKKNNVALDIISFGTPDLAALVEATSSSDNSHFLSVEPGPHLLSERVMQSAILRPEGAGDDDMGGAGGGGGANADEFGVDPNLDPELAMALRMSLEEERARQ</sequence>
<evidence type="ECO:0000313" key="5">
    <source>
        <dbReference type="EMBL" id="KPV77285.1"/>
    </source>
</evidence>
<dbReference type="OMA" id="QMSMQDQ"/>
<keyword evidence="2" id="KW-0647">Proteasome</keyword>
<dbReference type="OrthoDB" id="1731724at2759"/>
<dbReference type="Pfam" id="PF13519">
    <property type="entry name" value="VWA_2"/>
    <property type="match status" value="1"/>
</dbReference>
<keyword evidence="6" id="KW-1185">Reference proteome</keyword>
<name>A0A194S9Z5_RHOGW</name>
<dbReference type="PROSITE" id="PS50234">
    <property type="entry name" value="VWFA"/>
    <property type="match status" value="1"/>
</dbReference>
<dbReference type="PANTHER" id="PTHR10223:SF0">
    <property type="entry name" value="26S PROTEASOME NON-ATPASE REGULATORY SUBUNIT 4"/>
    <property type="match status" value="1"/>
</dbReference>
<evidence type="ECO:0000256" key="2">
    <source>
        <dbReference type="ARBA" id="ARBA00022942"/>
    </source>
</evidence>
<dbReference type="STRING" id="578459.A0A194S9Z5"/>
<dbReference type="AlphaFoldDB" id="A0A194S9Z5"/>
<dbReference type="GO" id="GO:0008540">
    <property type="term" value="C:proteasome regulatory particle, base subcomplex"/>
    <property type="evidence" value="ECO:0007669"/>
    <property type="project" value="TreeGrafter"/>
</dbReference>
<dbReference type="SMART" id="SM00327">
    <property type="entry name" value="VWA"/>
    <property type="match status" value="1"/>
</dbReference>
<feature type="region of interest" description="Disordered" evidence="3">
    <location>
        <begin position="186"/>
        <end position="212"/>
    </location>
</feature>
<dbReference type="FunFam" id="3.40.50.410:FF:000005">
    <property type="entry name" value="26S proteasome non-ATPase regulatory subunit 4"/>
    <property type="match status" value="1"/>
</dbReference>
<dbReference type="GO" id="GO:0005829">
    <property type="term" value="C:cytosol"/>
    <property type="evidence" value="ECO:0007669"/>
    <property type="project" value="TreeGrafter"/>
</dbReference>
<dbReference type="InterPro" id="IPR036465">
    <property type="entry name" value="vWFA_dom_sf"/>
</dbReference>
<proteinExistence type="inferred from homology"/>
<dbReference type="Proteomes" id="UP000053890">
    <property type="component" value="Unassembled WGS sequence"/>
</dbReference>
<dbReference type="RefSeq" id="XP_018273334.1">
    <property type="nucleotide sequence ID" value="XM_018419237.1"/>
</dbReference>
<evidence type="ECO:0000256" key="3">
    <source>
        <dbReference type="SAM" id="MobiDB-lite"/>
    </source>
</evidence>
<dbReference type="GO" id="GO:0036435">
    <property type="term" value="F:K48-linked polyubiquitin modification-dependent protein binding"/>
    <property type="evidence" value="ECO:0007669"/>
    <property type="project" value="UniProtKB-ARBA"/>
</dbReference>
<dbReference type="GO" id="GO:0005634">
    <property type="term" value="C:nucleus"/>
    <property type="evidence" value="ECO:0007669"/>
    <property type="project" value="TreeGrafter"/>
</dbReference>
<evidence type="ECO:0000259" key="4">
    <source>
        <dbReference type="PROSITE" id="PS50234"/>
    </source>
</evidence>
<dbReference type="Gene3D" id="3.40.50.410">
    <property type="entry name" value="von Willebrand factor, type A domain"/>
    <property type="match status" value="1"/>
</dbReference>
<organism evidence="5 6">
    <name type="scientific">Rhodotorula graminis (strain WP1)</name>
    <dbReference type="NCBI Taxonomy" id="578459"/>
    <lineage>
        <taxon>Eukaryota</taxon>
        <taxon>Fungi</taxon>
        <taxon>Dikarya</taxon>
        <taxon>Basidiomycota</taxon>
        <taxon>Pucciniomycotina</taxon>
        <taxon>Microbotryomycetes</taxon>
        <taxon>Sporidiobolales</taxon>
        <taxon>Sporidiobolaceae</taxon>
        <taxon>Rhodotorula</taxon>
    </lineage>
</organism>